<evidence type="ECO:0000313" key="4">
    <source>
        <dbReference type="Proteomes" id="UP000663882"/>
    </source>
</evidence>
<dbReference type="Proteomes" id="UP000663823">
    <property type="component" value="Unassembled WGS sequence"/>
</dbReference>
<accession>A0A815HFH2</accession>
<reference evidence="1" key="1">
    <citation type="submission" date="2021-02" db="EMBL/GenBank/DDBJ databases">
        <authorList>
            <person name="Nowell W R."/>
        </authorList>
    </citation>
    <scope>NUCLEOTIDE SEQUENCE</scope>
</reference>
<sequence length="151" mass="17333">MKHTGIFSLIGNMPLETSNNQVQDDLTNMSNQIVETLHNLCLRNAITTEQYEKMMYYNQSTIFKMNKLYFVPEIRNNEIIIQQMTTCFTDEPINAISCFAHNLLQPLTHFIVHTSYTFPSAGNTIEALEQNAQKGSLRSTTLFVKIDIHVL</sequence>
<comment type="caution">
    <text evidence="1">The sequence shown here is derived from an EMBL/GenBank/DDBJ whole genome shotgun (WGS) entry which is preliminary data.</text>
</comment>
<evidence type="ECO:0000313" key="1">
    <source>
        <dbReference type="EMBL" id="CAF1353966.1"/>
    </source>
</evidence>
<name>A0A815HFH2_9BILA</name>
<dbReference type="Proteomes" id="UP000663882">
    <property type="component" value="Unassembled WGS sequence"/>
</dbReference>
<gene>
    <name evidence="3" type="ORF">OTI717_LOCUS35504</name>
    <name evidence="1" type="ORF">RFH988_LOCUS32452</name>
    <name evidence="2" type="ORF">SEV965_LOCUS32170</name>
</gene>
<protein>
    <submittedName>
        <fullName evidence="1">Uncharacterized protein</fullName>
    </submittedName>
</protein>
<dbReference type="AlphaFoldDB" id="A0A815HFH2"/>
<dbReference type="OrthoDB" id="10471707at2759"/>
<dbReference type="EMBL" id="CAJNOO010003767">
    <property type="protein sequence ID" value="CAF1353966.1"/>
    <property type="molecule type" value="Genomic_DNA"/>
</dbReference>
<dbReference type="Proteomes" id="UP000663889">
    <property type="component" value="Unassembled WGS sequence"/>
</dbReference>
<dbReference type="EMBL" id="CAJNOU010003938">
    <property type="protein sequence ID" value="CAF1418142.1"/>
    <property type="molecule type" value="Genomic_DNA"/>
</dbReference>
<proteinExistence type="predicted"/>
<organism evidence="1 4">
    <name type="scientific">Rotaria sordida</name>
    <dbReference type="NCBI Taxonomy" id="392033"/>
    <lineage>
        <taxon>Eukaryota</taxon>
        <taxon>Metazoa</taxon>
        <taxon>Spiralia</taxon>
        <taxon>Gnathifera</taxon>
        <taxon>Rotifera</taxon>
        <taxon>Eurotatoria</taxon>
        <taxon>Bdelloidea</taxon>
        <taxon>Philodinida</taxon>
        <taxon>Philodinidae</taxon>
        <taxon>Rotaria</taxon>
    </lineage>
</organism>
<evidence type="ECO:0000313" key="3">
    <source>
        <dbReference type="EMBL" id="CAF4136178.1"/>
    </source>
</evidence>
<dbReference type="EMBL" id="CAJOAX010013837">
    <property type="protein sequence ID" value="CAF4136178.1"/>
    <property type="molecule type" value="Genomic_DNA"/>
</dbReference>
<evidence type="ECO:0000313" key="2">
    <source>
        <dbReference type="EMBL" id="CAF1418142.1"/>
    </source>
</evidence>